<name>A0A5U4S9T1_SALER</name>
<comment type="caution">
    <text evidence="1">The sequence shown here is derived from an EMBL/GenBank/DDBJ whole genome shotgun (WGS) entry which is preliminary data.</text>
</comment>
<proteinExistence type="predicted"/>
<dbReference type="EMBL" id="AAGOCO010000009">
    <property type="protein sequence ID" value="EBQ1674784.1"/>
    <property type="molecule type" value="Genomic_DNA"/>
</dbReference>
<protein>
    <submittedName>
        <fullName evidence="1">Uncharacterized protein</fullName>
    </submittedName>
</protein>
<accession>A0A5U4S9T1</accession>
<dbReference type="Pfam" id="PF20289">
    <property type="entry name" value="MComp1"/>
    <property type="match status" value="1"/>
</dbReference>
<reference evidence="1" key="1">
    <citation type="submission" date="2018-07" db="EMBL/GenBank/DDBJ databases">
        <authorList>
            <consortium name="GenomeTrakr network: Whole genome sequencing for foodborne pathogen traceback"/>
        </authorList>
    </citation>
    <scope>NUCLEOTIDE SEQUENCE</scope>
    <source>
        <strain evidence="1">CFSAN046216</strain>
    </source>
</reference>
<evidence type="ECO:0000313" key="1">
    <source>
        <dbReference type="EMBL" id="EBQ1674784.1"/>
    </source>
</evidence>
<organism evidence="1">
    <name type="scientific">Salmonella enterica</name>
    <name type="common">Salmonella choleraesuis</name>
    <dbReference type="NCBI Taxonomy" id="28901"/>
    <lineage>
        <taxon>Bacteria</taxon>
        <taxon>Pseudomonadati</taxon>
        <taxon>Pseudomonadota</taxon>
        <taxon>Gammaproteobacteria</taxon>
        <taxon>Enterobacterales</taxon>
        <taxon>Enterobacteriaceae</taxon>
        <taxon>Salmonella</taxon>
    </lineage>
</organism>
<dbReference type="InterPro" id="IPR046905">
    <property type="entry name" value="ABC-3C_MC1"/>
</dbReference>
<sequence>MRISNISENTDFLSHQFPEVRFLLFKSEPYTYISCFVCLVDDELELLRLWKKVVSVIAYDYQANFEQKFEAWNIYLVFVCSGPVSKKNKYEIENDKFSMRKMVVENAIPDFDIERYLNNEILGANLKLGSIFSYVPMSENDDVTDLQKKLYEFGNGKRSGLVFTSEDIINLADWIINNEN</sequence>
<gene>
    <name evidence="1" type="ORF">A0212_13850</name>
</gene>
<dbReference type="AlphaFoldDB" id="A0A5U4S9T1"/>